<feature type="transmembrane region" description="Helical" evidence="1">
    <location>
        <begin position="6"/>
        <end position="39"/>
    </location>
</feature>
<reference evidence="3" key="1">
    <citation type="submission" date="2019-10" db="EMBL/GenBank/DDBJ databases">
        <title>Streptomyces sp. nov., a novel actinobacterium isolated from alkaline environment.</title>
        <authorList>
            <person name="Golinska P."/>
        </authorList>
    </citation>
    <scope>NUCLEOTIDE SEQUENCE [LARGE SCALE GENOMIC DNA]</scope>
    <source>
        <strain evidence="3">DSM 42118</strain>
    </source>
</reference>
<gene>
    <name evidence="2" type="ORF">FNQ90_11355</name>
</gene>
<dbReference type="AlphaFoldDB" id="A0A7W3TDI8"/>
<comment type="caution">
    <text evidence="2">The sequence shown here is derived from an EMBL/GenBank/DDBJ whole genome shotgun (WGS) entry which is preliminary data.</text>
</comment>
<sequence length="55" mass="6233">MPWLIVLLLVLLLFGGGFLLEALWWVAVIALVVWALGFVLRSTNSTGGRGTWYRW</sequence>
<protein>
    <submittedName>
        <fullName evidence="2">Hydrophobic protein</fullName>
    </submittedName>
</protein>
<dbReference type="RefSeq" id="WP_143616956.1">
    <property type="nucleotide sequence ID" value="NZ_VJYJ02000023.1"/>
</dbReference>
<evidence type="ECO:0000256" key="1">
    <source>
        <dbReference type="SAM" id="Phobius"/>
    </source>
</evidence>
<keyword evidence="1" id="KW-0472">Membrane</keyword>
<evidence type="ECO:0000313" key="2">
    <source>
        <dbReference type="EMBL" id="MBB0244685.1"/>
    </source>
</evidence>
<proteinExistence type="predicted"/>
<keyword evidence="1" id="KW-1133">Transmembrane helix</keyword>
<accession>A0A7W3TDI8</accession>
<dbReference type="EMBL" id="VKHT01000291">
    <property type="protein sequence ID" value="MBB0244685.1"/>
    <property type="molecule type" value="Genomic_DNA"/>
</dbReference>
<keyword evidence="1" id="KW-0812">Transmembrane</keyword>
<dbReference type="Proteomes" id="UP000538929">
    <property type="component" value="Unassembled WGS sequence"/>
</dbReference>
<evidence type="ECO:0000313" key="3">
    <source>
        <dbReference type="Proteomes" id="UP000538929"/>
    </source>
</evidence>
<organism evidence="2 3">
    <name type="scientific">Streptomyces alkaliphilus</name>
    <dbReference type="NCBI Taxonomy" id="1472722"/>
    <lineage>
        <taxon>Bacteria</taxon>
        <taxon>Bacillati</taxon>
        <taxon>Actinomycetota</taxon>
        <taxon>Actinomycetes</taxon>
        <taxon>Kitasatosporales</taxon>
        <taxon>Streptomycetaceae</taxon>
        <taxon>Streptomyces</taxon>
    </lineage>
</organism>
<name>A0A7W3TDI8_9ACTN</name>
<keyword evidence="3" id="KW-1185">Reference proteome</keyword>